<keyword evidence="4" id="KW-0677">Repeat</keyword>
<dbReference type="PANTHER" id="PTHR23102">
    <property type="entry name" value="CLEAVAGE AND POLYADENYLATION SPECIFICITY FACTOR SUBUNIT 4-RELATED"/>
    <property type="match status" value="1"/>
</dbReference>
<feature type="domain" description="C3H1-type" evidence="11">
    <location>
        <begin position="62"/>
        <end position="88"/>
    </location>
</feature>
<keyword evidence="8" id="KW-0539">Nucleus</keyword>
<dbReference type="InterPro" id="IPR036855">
    <property type="entry name" value="Znf_CCCH_sf"/>
</dbReference>
<keyword evidence="3 9" id="KW-0479">Metal-binding</keyword>
<dbReference type="EMBL" id="BAAFRS010000060">
    <property type="protein sequence ID" value="GAB1220851.1"/>
    <property type="molecule type" value="Genomic_DNA"/>
</dbReference>
<protein>
    <recommendedName>
        <fullName evidence="11">C3H1-type domain-containing protein</fullName>
    </recommendedName>
</protein>
<dbReference type="Proteomes" id="UP001628156">
    <property type="component" value="Unassembled WGS sequence"/>
</dbReference>
<name>A0ABQ0DDC0_9EUKA</name>
<dbReference type="Pfam" id="PF16131">
    <property type="entry name" value="Torus"/>
    <property type="match status" value="1"/>
</dbReference>
<reference evidence="12 13" key="1">
    <citation type="journal article" date="2019" name="PLoS Negl. Trop. Dis.">
        <title>Whole genome sequencing of Entamoeba nuttalli reveals mammalian host-related molecular signatures and a novel octapeptide-repeat surface protein.</title>
        <authorList>
            <person name="Tanaka M."/>
            <person name="Makiuchi T."/>
            <person name="Komiyama T."/>
            <person name="Shiina T."/>
            <person name="Osaki K."/>
            <person name="Tachibana H."/>
        </authorList>
    </citation>
    <scope>NUCLEOTIDE SEQUENCE [LARGE SCALE GENOMIC DNA]</scope>
    <source>
        <strain evidence="12 13">P19-061405</strain>
    </source>
</reference>
<dbReference type="PANTHER" id="PTHR23102:SF24">
    <property type="entry name" value="CLEAVAGE AND POLYADENYLATION SPECIFICITY FACTOR SUBUNIT 4"/>
    <property type="match status" value="1"/>
</dbReference>
<evidence type="ECO:0000256" key="7">
    <source>
        <dbReference type="ARBA" id="ARBA00022884"/>
    </source>
</evidence>
<feature type="domain" description="C3H1-type" evidence="11">
    <location>
        <begin position="34"/>
        <end position="61"/>
    </location>
</feature>
<evidence type="ECO:0000313" key="13">
    <source>
        <dbReference type="Proteomes" id="UP001628156"/>
    </source>
</evidence>
<evidence type="ECO:0000313" key="12">
    <source>
        <dbReference type="EMBL" id="GAB1220851.1"/>
    </source>
</evidence>
<feature type="zinc finger region" description="C3H1-type" evidence="9">
    <location>
        <begin position="34"/>
        <end position="61"/>
    </location>
</feature>
<feature type="zinc finger region" description="C3H1-type" evidence="9">
    <location>
        <begin position="118"/>
        <end position="140"/>
    </location>
</feature>
<evidence type="ECO:0000256" key="8">
    <source>
        <dbReference type="ARBA" id="ARBA00023242"/>
    </source>
</evidence>
<evidence type="ECO:0000259" key="11">
    <source>
        <dbReference type="PROSITE" id="PS50103"/>
    </source>
</evidence>
<evidence type="ECO:0000256" key="5">
    <source>
        <dbReference type="ARBA" id="ARBA00022771"/>
    </source>
</evidence>
<comment type="caution">
    <text evidence="12">The sequence shown here is derived from an EMBL/GenBank/DDBJ whole genome shotgun (WGS) entry which is preliminary data.</text>
</comment>
<accession>A0ABQ0DDC0</accession>
<evidence type="ECO:0000256" key="3">
    <source>
        <dbReference type="ARBA" id="ARBA00022723"/>
    </source>
</evidence>
<evidence type="ECO:0000256" key="4">
    <source>
        <dbReference type="ARBA" id="ARBA00022737"/>
    </source>
</evidence>
<feature type="zinc finger region" description="C3H1-type" evidence="9">
    <location>
        <begin position="89"/>
        <end position="116"/>
    </location>
</feature>
<feature type="zinc finger region" description="C3H1-type" evidence="9">
    <location>
        <begin position="62"/>
        <end position="88"/>
    </location>
</feature>
<dbReference type="SMART" id="SM00356">
    <property type="entry name" value="ZnF_C3H1"/>
    <property type="match status" value="4"/>
</dbReference>
<dbReference type="InterPro" id="IPR032297">
    <property type="entry name" value="Torus"/>
</dbReference>
<sequence>METLLELNNVMKMDISRVFREIKTERDPRTIKSNEKTIVCQHWLRGMCRKGANCDFLHRLDEERTPACHHFVKYGKCEKPECPFKHEDPQKAIPCEWYKRGFCKHGKKCKHGHVPKLMCPLFYLGFCPYGKKCKFVHPTISVPRETIEKTQPRGERFPRDGDDKNANFKHEFTKPKRD</sequence>
<dbReference type="Gene3D" id="4.10.1000.10">
    <property type="entry name" value="Zinc finger, CCCH-type"/>
    <property type="match status" value="2"/>
</dbReference>
<evidence type="ECO:0000256" key="9">
    <source>
        <dbReference type="PROSITE-ProRule" id="PRU00723"/>
    </source>
</evidence>
<keyword evidence="7" id="KW-0694">RNA-binding</keyword>
<feature type="domain" description="C3H1-type" evidence="11">
    <location>
        <begin position="118"/>
        <end position="140"/>
    </location>
</feature>
<feature type="domain" description="C3H1-type" evidence="11">
    <location>
        <begin position="89"/>
        <end position="116"/>
    </location>
</feature>
<keyword evidence="2" id="KW-0507">mRNA processing</keyword>
<gene>
    <name evidence="12" type="ORF">ENUP19_0060G0030</name>
</gene>
<dbReference type="SUPFAM" id="SSF90229">
    <property type="entry name" value="CCCH zinc finger"/>
    <property type="match status" value="2"/>
</dbReference>
<keyword evidence="6 9" id="KW-0862">Zinc</keyword>
<organism evidence="12 13">
    <name type="scientific">Entamoeba nuttalli</name>
    <dbReference type="NCBI Taxonomy" id="412467"/>
    <lineage>
        <taxon>Eukaryota</taxon>
        <taxon>Amoebozoa</taxon>
        <taxon>Evosea</taxon>
        <taxon>Archamoebae</taxon>
        <taxon>Mastigamoebida</taxon>
        <taxon>Entamoebidae</taxon>
        <taxon>Entamoeba</taxon>
    </lineage>
</organism>
<evidence type="ECO:0000256" key="10">
    <source>
        <dbReference type="SAM" id="MobiDB-lite"/>
    </source>
</evidence>
<feature type="region of interest" description="Disordered" evidence="10">
    <location>
        <begin position="147"/>
        <end position="178"/>
    </location>
</feature>
<proteinExistence type="predicted"/>
<dbReference type="InterPro" id="IPR000571">
    <property type="entry name" value="Znf_CCCH"/>
</dbReference>
<keyword evidence="13" id="KW-1185">Reference proteome</keyword>
<dbReference type="PROSITE" id="PS50103">
    <property type="entry name" value="ZF_C3H1"/>
    <property type="match status" value="4"/>
</dbReference>
<dbReference type="Pfam" id="PF00642">
    <property type="entry name" value="zf-CCCH"/>
    <property type="match status" value="1"/>
</dbReference>
<evidence type="ECO:0000256" key="1">
    <source>
        <dbReference type="ARBA" id="ARBA00004123"/>
    </source>
</evidence>
<evidence type="ECO:0000256" key="6">
    <source>
        <dbReference type="ARBA" id="ARBA00022833"/>
    </source>
</evidence>
<dbReference type="InterPro" id="IPR045348">
    <property type="entry name" value="CPSF4/Yth1"/>
</dbReference>
<comment type="subcellular location">
    <subcellularLocation>
        <location evidence="1">Nucleus</location>
    </subcellularLocation>
</comment>
<evidence type="ECO:0000256" key="2">
    <source>
        <dbReference type="ARBA" id="ARBA00022664"/>
    </source>
</evidence>
<keyword evidence="5 9" id="KW-0863">Zinc-finger</keyword>